<evidence type="ECO:0000256" key="5">
    <source>
        <dbReference type="RuleBase" id="RU000461"/>
    </source>
</evidence>
<comment type="similarity">
    <text evidence="5">Belongs to the cytochrome P450 family.</text>
</comment>
<evidence type="ECO:0000256" key="1">
    <source>
        <dbReference type="ARBA" id="ARBA00001971"/>
    </source>
</evidence>
<dbReference type="GO" id="GO:0020037">
    <property type="term" value="F:heme binding"/>
    <property type="evidence" value="ECO:0007669"/>
    <property type="project" value="InterPro"/>
</dbReference>
<evidence type="ECO:0000313" key="7">
    <source>
        <dbReference type="Proteomes" id="UP000011761"/>
    </source>
</evidence>
<protein>
    <submittedName>
        <fullName evidence="6">Uncharacterized protein</fullName>
    </submittedName>
</protein>
<evidence type="ECO:0000256" key="2">
    <source>
        <dbReference type="ARBA" id="ARBA00022723"/>
    </source>
</evidence>
<name>M2MJ10_BAUPA</name>
<dbReference type="InterPro" id="IPR017972">
    <property type="entry name" value="Cyt_P450_CS"/>
</dbReference>
<dbReference type="EMBL" id="KB445555">
    <property type="protein sequence ID" value="EMC96656.1"/>
    <property type="molecule type" value="Genomic_DNA"/>
</dbReference>
<dbReference type="RefSeq" id="XP_007676136.1">
    <property type="nucleotide sequence ID" value="XM_007677946.1"/>
</dbReference>
<dbReference type="PANTHER" id="PTHR24305:SF190">
    <property type="entry name" value="P450, PUTATIVE (EUROFUNG)-RELATED"/>
    <property type="match status" value="1"/>
</dbReference>
<keyword evidence="4 5" id="KW-0349">Heme</keyword>
<keyword evidence="7" id="KW-1185">Reference proteome</keyword>
<sequence length="382" mass="42743">MSSMVTYEAFVDECIKIFRKRLDEISSAGQPADMAWWFNCFATDTVALLSFSKRLGDLDKGEDVGELNKSLHSNLTYAVLVGIYSEMHRLIFGSMEKLSQWGVSKGTPRGYIQGVVRQTVTERRKMRAAGEKPDIEKAFEEEENAPKDFATKFLDANEQDASRFTDLDVMSGLSSNVIAGADTTAATLSGILYWLLRYPKTLEKLRQEVDEGKAAGRLSTPITFRQAQELRYLQAVIQEAQRMHPAVGLPLERVVPAGGVQLCGYYFPEGSVVGVNAWVLHYDTGVFGPDAAEFRPERWLESDAETLARMNHSHLPFGLGARTCIGKNVSLLEMSKLLPELVHNFNFELAGDLRSGKEWTVKNHWFVIPKSLDVAVSRRHEA</sequence>
<dbReference type="GeneID" id="19112306"/>
<keyword evidence="5" id="KW-0503">Monooxygenase</keyword>
<dbReference type="eggNOG" id="KOG0158">
    <property type="taxonomic scope" value="Eukaryota"/>
</dbReference>
<dbReference type="OrthoDB" id="3934656at2759"/>
<dbReference type="PANTHER" id="PTHR24305">
    <property type="entry name" value="CYTOCHROME P450"/>
    <property type="match status" value="1"/>
</dbReference>
<dbReference type="CDD" id="cd11060">
    <property type="entry name" value="CYP57A1-like"/>
    <property type="match status" value="1"/>
</dbReference>
<keyword evidence="3 4" id="KW-0408">Iron</keyword>
<dbReference type="PRINTS" id="PR00385">
    <property type="entry name" value="P450"/>
</dbReference>
<dbReference type="Pfam" id="PF00067">
    <property type="entry name" value="p450"/>
    <property type="match status" value="1"/>
</dbReference>
<evidence type="ECO:0000313" key="6">
    <source>
        <dbReference type="EMBL" id="EMC96656.1"/>
    </source>
</evidence>
<reference evidence="6 7" key="1">
    <citation type="journal article" date="2012" name="PLoS Pathog.">
        <title>Diverse lifestyles and strategies of plant pathogenesis encoded in the genomes of eighteen Dothideomycetes fungi.</title>
        <authorList>
            <person name="Ohm R.A."/>
            <person name="Feau N."/>
            <person name="Henrissat B."/>
            <person name="Schoch C.L."/>
            <person name="Horwitz B.A."/>
            <person name="Barry K.W."/>
            <person name="Condon B.J."/>
            <person name="Copeland A.C."/>
            <person name="Dhillon B."/>
            <person name="Glaser F."/>
            <person name="Hesse C.N."/>
            <person name="Kosti I."/>
            <person name="LaButti K."/>
            <person name="Lindquist E.A."/>
            <person name="Lucas S."/>
            <person name="Salamov A.A."/>
            <person name="Bradshaw R.E."/>
            <person name="Ciuffetti L."/>
            <person name="Hamelin R.C."/>
            <person name="Kema G.H.J."/>
            <person name="Lawrence C."/>
            <person name="Scott J.A."/>
            <person name="Spatafora J.W."/>
            <person name="Turgeon B.G."/>
            <person name="de Wit P.J.G.M."/>
            <person name="Zhong S."/>
            <person name="Goodwin S.B."/>
            <person name="Grigoriev I.V."/>
        </authorList>
    </citation>
    <scope>NUCLEOTIDE SEQUENCE [LARGE SCALE GENOMIC DNA]</scope>
    <source>
        <strain evidence="6 7">UAMH 10762</strain>
    </source>
</reference>
<dbReference type="AlphaFoldDB" id="M2MJ10"/>
<dbReference type="PRINTS" id="PR00463">
    <property type="entry name" value="EP450I"/>
</dbReference>
<dbReference type="OMA" id="IMERNWM"/>
<dbReference type="STRING" id="717646.M2MJ10"/>
<dbReference type="InterPro" id="IPR050121">
    <property type="entry name" value="Cytochrome_P450_monoxygenase"/>
</dbReference>
<dbReference type="SUPFAM" id="SSF48264">
    <property type="entry name" value="Cytochrome P450"/>
    <property type="match status" value="1"/>
</dbReference>
<dbReference type="Proteomes" id="UP000011761">
    <property type="component" value="Unassembled WGS sequence"/>
</dbReference>
<proteinExistence type="inferred from homology"/>
<dbReference type="GO" id="GO:0016705">
    <property type="term" value="F:oxidoreductase activity, acting on paired donors, with incorporation or reduction of molecular oxygen"/>
    <property type="evidence" value="ECO:0007669"/>
    <property type="project" value="InterPro"/>
</dbReference>
<comment type="cofactor">
    <cofactor evidence="1 4">
        <name>heme</name>
        <dbReference type="ChEBI" id="CHEBI:30413"/>
    </cofactor>
</comment>
<feature type="binding site" description="axial binding residue" evidence="4">
    <location>
        <position position="324"/>
    </location>
    <ligand>
        <name>heme</name>
        <dbReference type="ChEBI" id="CHEBI:30413"/>
    </ligand>
    <ligandPart>
        <name>Fe</name>
        <dbReference type="ChEBI" id="CHEBI:18248"/>
    </ligandPart>
</feature>
<keyword evidence="2 4" id="KW-0479">Metal-binding</keyword>
<accession>M2MJ10</accession>
<gene>
    <name evidence="6" type="ORF">BAUCODRAFT_34036</name>
</gene>
<dbReference type="InterPro" id="IPR036396">
    <property type="entry name" value="Cyt_P450_sf"/>
</dbReference>
<dbReference type="InterPro" id="IPR002401">
    <property type="entry name" value="Cyt_P450_E_grp-I"/>
</dbReference>
<dbReference type="KEGG" id="bcom:BAUCODRAFT_34036"/>
<dbReference type="GO" id="GO:0004497">
    <property type="term" value="F:monooxygenase activity"/>
    <property type="evidence" value="ECO:0007669"/>
    <property type="project" value="UniProtKB-KW"/>
</dbReference>
<evidence type="ECO:0000256" key="4">
    <source>
        <dbReference type="PIRSR" id="PIRSR602401-1"/>
    </source>
</evidence>
<keyword evidence="5" id="KW-0560">Oxidoreductase</keyword>
<evidence type="ECO:0000256" key="3">
    <source>
        <dbReference type="ARBA" id="ARBA00023004"/>
    </source>
</evidence>
<dbReference type="Gene3D" id="1.10.630.10">
    <property type="entry name" value="Cytochrome P450"/>
    <property type="match status" value="1"/>
</dbReference>
<dbReference type="GO" id="GO:0005506">
    <property type="term" value="F:iron ion binding"/>
    <property type="evidence" value="ECO:0007669"/>
    <property type="project" value="InterPro"/>
</dbReference>
<organism evidence="6 7">
    <name type="scientific">Baudoinia panamericana (strain UAMH 10762)</name>
    <name type="common">Angels' share fungus</name>
    <name type="synonym">Baudoinia compniacensis (strain UAMH 10762)</name>
    <dbReference type="NCBI Taxonomy" id="717646"/>
    <lineage>
        <taxon>Eukaryota</taxon>
        <taxon>Fungi</taxon>
        <taxon>Dikarya</taxon>
        <taxon>Ascomycota</taxon>
        <taxon>Pezizomycotina</taxon>
        <taxon>Dothideomycetes</taxon>
        <taxon>Dothideomycetidae</taxon>
        <taxon>Mycosphaerellales</taxon>
        <taxon>Teratosphaeriaceae</taxon>
        <taxon>Baudoinia</taxon>
    </lineage>
</organism>
<dbReference type="PROSITE" id="PS00086">
    <property type="entry name" value="CYTOCHROME_P450"/>
    <property type="match status" value="1"/>
</dbReference>
<dbReference type="HOGENOM" id="CLU_001570_14_0_1"/>
<dbReference type="InterPro" id="IPR001128">
    <property type="entry name" value="Cyt_P450"/>
</dbReference>